<evidence type="ECO:0000256" key="3">
    <source>
        <dbReference type="ARBA" id="ARBA00022679"/>
    </source>
</evidence>
<dbReference type="EMBL" id="SESI01000001">
    <property type="protein sequence ID" value="TQQ81511.1"/>
    <property type="molecule type" value="Genomic_DNA"/>
</dbReference>
<accession>A0A544QQ19</accession>
<dbReference type="PRINTS" id="PR00105">
    <property type="entry name" value="C5METTRFRASE"/>
</dbReference>
<keyword evidence="7" id="KW-1185">Reference proteome</keyword>
<organism evidence="6 7">
    <name type="scientific">Halonotius roseus</name>
    <dbReference type="NCBI Taxonomy" id="2511997"/>
    <lineage>
        <taxon>Archaea</taxon>
        <taxon>Methanobacteriati</taxon>
        <taxon>Methanobacteriota</taxon>
        <taxon>Stenosarchaea group</taxon>
        <taxon>Halobacteria</taxon>
        <taxon>Halobacteriales</taxon>
        <taxon>Haloferacaceae</taxon>
        <taxon>Halonotius</taxon>
    </lineage>
</organism>
<dbReference type="OrthoDB" id="5033at2157"/>
<keyword evidence="2 6" id="KW-0489">Methyltransferase</keyword>
<proteinExistence type="inferred from homology"/>
<name>A0A544QQ19_9EURY</name>
<dbReference type="GO" id="GO:0003886">
    <property type="term" value="F:DNA (cytosine-5-)-methyltransferase activity"/>
    <property type="evidence" value="ECO:0007669"/>
    <property type="project" value="UniProtKB-EC"/>
</dbReference>
<dbReference type="PROSITE" id="PS00095">
    <property type="entry name" value="C5_MTASE_2"/>
    <property type="match status" value="1"/>
</dbReference>
<gene>
    <name evidence="6" type="primary">dcm</name>
    <name evidence="6" type="ORF">EWF95_00770</name>
</gene>
<keyword evidence="4" id="KW-0949">S-adenosyl-L-methionine</keyword>
<dbReference type="Gene3D" id="3.40.50.150">
    <property type="entry name" value="Vaccinia Virus protein VP39"/>
    <property type="match status" value="1"/>
</dbReference>
<comment type="caution">
    <text evidence="6">The sequence shown here is derived from an EMBL/GenBank/DDBJ whole genome shotgun (WGS) entry which is preliminary data.</text>
</comment>
<evidence type="ECO:0000256" key="4">
    <source>
        <dbReference type="ARBA" id="ARBA00022691"/>
    </source>
</evidence>
<reference evidence="6 7" key="1">
    <citation type="submission" date="2019-02" db="EMBL/GenBank/DDBJ databases">
        <title>Halonotius sp. a new haloqrchaeon isolated from saline water.</title>
        <authorList>
            <person name="Duran-Viseras A."/>
            <person name="Sanchez-Porro C."/>
            <person name="Ventosa A."/>
        </authorList>
    </citation>
    <scope>NUCLEOTIDE SEQUENCE [LARGE SCALE GENOMIC DNA]</scope>
    <source>
        <strain evidence="6 7">F9-27</strain>
    </source>
</reference>
<evidence type="ECO:0000313" key="6">
    <source>
        <dbReference type="EMBL" id="TQQ81511.1"/>
    </source>
</evidence>
<dbReference type="PROSITE" id="PS00094">
    <property type="entry name" value="C5_MTASE_1"/>
    <property type="match status" value="1"/>
</dbReference>
<dbReference type="EC" id="2.1.1.37" evidence="1"/>
<dbReference type="AlphaFoldDB" id="A0A544QQ19"/>
<keyword evidence="3 6" id="KW-0808">Transferase</keyword>
<protein>
    <recommendedName>
        <fullName evidence="1">DNA (cytosine-5-)-methyltransferase</fullName>
        <ecNumber evidence="1">2.1.1.37</ecNumber>
    </recommendedName>
</protein>
<comment type="similarity">
    <text evidence="5">Belongs to the class I-like SAM-binding methyltransferase superfamily. C5-methyltransferase family.</text>
</comment>
<dbReference type="CDD" id="cd00315">
    <property type="entry name" value="Cyt_C5_DNA_methylase"/>
    <property type="match status" value="1"/>
</dbReference>
<dbReference type="PANTHER" id="PTHR46098">
    <property type="entry name" value="TRNA (CYTOSINE(38)-C(5))-METHYLTRANSFERASE"/>
    <property type="match status" value="1"/>
</dbReference>
<dbReference type="InterPro" id="IPR018117">
    <property type="entry name" value="C5_DNA_meth_AS"/>
</dbReference>
<sequence length="321" mass="35993">MDSDAFTFIDLFAGIGGMRLAFEAAGGDCVFSSEIDEDARQTYQDNFDDEPAGDITKIPADEIPDHDILVGGWPCPSFSIMGDKEGIDDDRGALFFEIERILSEKQPHAFLLENVKHLKGIDDGEVFEFIVDRLEQAGYHVSSKVLNALDFGLPQKRERTIIVGFRENYKFTIPESNTAEAELTDILLDDEEVDEKYEATEYIREKRQEAVNESNTFYPSVWHENRAGNVSVLPYSCALRANASYNYLLVNGERHITPREMLRLQGYPESFEVTGSFTSIRKQVGNSVPVPMIEAVANAMIDAIEQGETKPVTEQATLPTE</sequence>
<dbReference type="Pfam" id="PF00145">
    <property type="entry name" value="DNA_methylase"/>
    <property type="match status" value="1"/>
</dbReference>
<evidence type="ECO:0000313" key="7">
    <source>
        <dbReference type="Proteomes" id="UP000315385"/>
    </source>
</evidence>
<dbReference type="GO" id="GO:0032259">
    <property type="term" value="P:methylation"/>
    <property type="evidence" value="ECO:0007669"/>
    <property type="project" value="UniProtKB-KW"/>
</dbReference>
<dbReference type="InterPro" id="IPR031303">
    <property type="entry name" value="C5_meth_CS"/>
</dbReference>
<dbReference type="SUPFAM" id="SSF53335">
    <property type="entry name" value="S-adenosyl-L-methionine-dependent methyltransferases"/>
    <property type="match status" value="1"/>
</dbReference>
<evidence type="ECO:0000256" key="1">
    <source>
        <dbReference type="ARBA" id="ARBA00011975"/>
    </source>
</evidence>
<evidence type="ECO:0000256" key="2">
    <source>
        <dbReference type="ARBA" id="ARBA00022603"/>
    </source>
</evidence>
<dbReference type="RefSeq" id="WP_142442082.1">
    <property type="nucleotide sequence ID" value="NZ_SESI01000001.1"/>
</dbReference>
<dbReference type="InterPro" id="IPR029063">
    <property type="entry name" value="SAM-dependent_MTases_sf"/>
</dbReference>
<dbReference type="Proteomes" id="UP000315385">
    <property type="component" value="Unassembled WGS sequence"/>
</dbReference>
<dbReference type="InterPro" id="IPR001525">
    <property type="entry name" value="C5_MeTfrase"/>
</dbReference>
<dbReference type="InterPro" id="IPR050750">
    <property type="entry name" value="C5-MTase"/>
</dbReference>
<dbReference type="Gene3D" id="3.90.120.10">
    <property type="entry name" value="DNA Methylase, subunit A, domain 2"/>
    <property type="match status" value="1"/>
</dbReference>
<dbReference type="NCBIfam" id="TIGR00675">
    <property type="entry name" value="dcm"/>
    <property type="match status" value="1"/>
</dbReference>
<evidence type="ECO:0000256" key="5">
    <source>
        <dbReference type="RuleBase" id="RU000416"/>
    </source>
</evidence>
<dbReference type="PROSITE" id="PS51679">
    <property type="entry name" value="SAM_MT_C5"/>
    <property type="match status" value="1"/>
</dbReference>
<dbReference type="PANTHER" id="PTHR46098:SF1">
    <property type="entry name" value="TRNA (CYTOSINE(38)-C(5))-METHYLTRANSFERASE"/>
    <property type="match status" value="1"/>
</dbReference>